<dbReference type="EMBL" id="VOAH01000003">
    <property type="protein sequence ID" value="TVP41434.1"/>
    <property type="molecule type" value="Genomic_DNA"/>
</dbReference>
<evidence type="ECO:0000259" key="7">
    <source>
        <dbReference type="SMART" id="SM00919"/>
    </source>
</evidence>
<dbReference type="SMART" id="SM01274">
    <property type="entry name" value="malic"/>
    <property type="match status" value="1"/>
</dbReference>
<dbReference type="SUPFAM" id="SSF53223">
    <property type="entry name" value="Aminoacid dehydrogenase-like, N-terminal domain"/>
    <property type="match status" value="1"/>
</dbReference>
<organism evidence="9 10">
    <name type="scientific">Candidatus Nitrosocosmicus arcticus</name>
    <dbReference type="NCBI Taxonomy" id="2035267"/>
    <lineage>
        <taxon>Archaea</taxon>
        <taxon>Nitrososphaerota</taxon>
        <taxon>Nitrososphaeria</taxon>
        <taxon>Nitrososphaerales</taxon>
        <taxon>Nitrososphaeraceae</taxon>
        <taxon>Candidatus Nitrosocosmicus</taxon>
    </lineage>
</organism>
<dbReference type="PROSITE" id="PS00331">
    <property type="entry name" value="MALIC_ENZYMES"/>
    <property type="match status" value="1"/>
</dbReference>
<evidence type="ECO:0000256" key="5">
    <source>
        <dbReference type="ARBA" id="ARBA00023002"/>
    </source>
</evidence>
<dbReference type="InterPro" id="IPR051674">
    <property type="entry name" value="Malate_Decarboxylase"/>
</dbReference>
<dbReference type="InterPro" id="IPR012302">
    <property type="entry name" value="Malic_NAD-bd"/>
</dbReference>
<keyword evidence="4" id="KW-0479">Metal-binding</keyword>
<dbReference type="EC" id="1.1.1.38" evidence="9"/>
<dbReference type="InterPro" id="IPR045213">
    <property type="entry name" value="Malic_NAD-bd_bact_type"/>
</dbReference>
<evidence type="ECO:0000313" key="9">
    <source>
        <dbReference type="EMBL" id="TVP41434.1"/>
    </source>
</evidence>
<keyword evidence="10" id="KW-1185">Reference proteome</keyword>
<reference evidence="9 10" key="1">
    <citation type="journal article" date="2019" name="Front. Microbiol.">
        <title>Ammonia Oxidation by the Arctic Terrestrial Thaumarchaeote Candidatus Nitrosocosmicus arcticus Is Stimulated by Increasing Temperatures.</title>
        <authorList>
            <person name="Alves R.J.E."/>
            <person name="Kerou M."/>
            <person name="Zappe A."/>
            <person name="Bittner R."/>
            <person name="Abby S.S."/>
            <person name="Schmidt H.A."/>
            <person name="Pfeifer K."/>
            <person name="Schleper C."/>
        </authorList>
    </citation>
    <scope>NUCLEOTIDE SEQUENCE [LARGE SCALE GENOMIC DNA]</scope>
    <source>
        <strain evidence="9 10">Kfb</strain>
    </source>
</reference>
<dbReference type="Gene3D" id="3.40.50.10380">
    <property type="entry name" value="Malic enzyme, N-terminal domain"/>
    <property type="match status" value="1"/>
</dbReference>
<accession>A0A557SXV0</accession>
<evidence type="ECO:0000259" key="8">
    <source>
        <dbReference type="SMART" id="SM01274"/>
    </source>
</evidence>
<dbReference type="AlphaFoldDB" id="A0A557SXV0"/>
<comment type="cofactor">
    <cofactor evidence="2">
        <name>Mg(2+)</name>
        <dbReference type="ChEBI" id="CHEBI:18420"/>
    </cofactor>
</comment>
<name>A0A557SXV0_9ARCH</name>
<dbReference type="GO" id="GO:0046872">
    <property type="term" value="F:metal ion binding"/>
    <property type="evidence" value="ECO:0007669"/>
    <property type="project" value="UniProtKB-KW"/>
</dbReference>
<dbReference type="PANTHER" id="PTHR43237">
    <property type="entry name" value="NADP-DEPENDENT MALIC ENZYME"/>
    <property type="match status" value="1"/>
</dbReference>
<evidence type="ECO:0000256" key="3">
    <source>
        <dbReference type="ARBA" id="ARBA00008785"/>
    </source>
</evidence>
<dbReference type="InterPro" id="IPR001891">
    <property type="entry name" value="Malic_OxRdtase"/>
</dbReference>
<feature type="domain" description="Malic enzyme NAD-binding" evidence="7">
    <location>
        <begin position="170"/>
        <end position="417"/>
    </location>
</feature>
<proteinExistence type="inferred from homology"/>
<comment type="similarity">
    <text evidence="3">Belongs to the malic enzymes family.</text>
</comment>
<evidence type="ECO:0000256" key="6">
    <source>
        <dbReference type="SAM" id="MobiDB-lite"/>
    </source>
</evidence>
<sequence length="422" mass="46463">MTLKEDAINLHRLLRGKIEISSRISSDNIFENSKEEGKGTLSSIYTPGVAYVSNEIQKNKELAYDYTSKWNTIAIVCDGTRVLGLGDIGPEGALPVMEGKSVLFKTLGNVNAFPLCISTKDKEEIIKFVKAIEPSFGAINIEDIESPKVLEIVERLQKEMSIPIFHDDRHGTAVITLAALINSLRIIQKNSESVKVVIAGAGSAGYGIFKILSRAGFKEITVIDKKGAIYDGRDNNENNEKLRDLQSNKQNNPKRDSISLNSFKREIALKTNLNKIAGNLETAIKGADIFIGTSGIGNLMNSQMVGSMKRDPIIFALSNPTPEILPDEAKSAGARIMATGRSDFPNQINNAVVFPSIFRALLDLRIRNLDEDILISVSKSIADLVDIKHLNEEFIIPKINDPRLLPVVTKSLKEYILMQNPS</sequence>
<feature type="region of interest" description="Disordered" evidence="6">
    <location>
        <begin position="233"/>
        <end position="257"/>
    </location>
</feature>
<dbReference type="PIRSF" id="PIRSF000106">
    <property type="entry name" value="ME"/>
    <property type="match status" value="1"/>
</dbReference>
<dbReference type="GO" id="GO:0051287">
    <property type="term" value="F:NAD binding"/>
    <property type="evidence" value="ECO:0007669"/>
    <property type="project" value="InterPro"/>
</dbReference>
<evidence type="ECO:0000256" key="4">
    <source>
        <dbReference type="ARBA" id="ARBA00022723"/>
    </source>
</evidence>
<protein>
    <submittedName>
        <fullName evidence="9">NAD(P)-dependent malic enzyme</fullName>
        <ecNumber evidence="9">1.1.1.38</ecNumber>
    </submittedName>
</protein>
<dbReference type="InterPro" id="IPR037062">
    <property type="entry name" value="Malic_N_dom_sf"/>
</dbReference>
<evidence type="ECO:0000256" key="2">
    <source>
        <dbReference type="ARBA" id="ARBA00001946"/>
    </source>
</evidence>
<dbReference type="GO" id="GO:0016616">
    <property type="term" value="F:oxidoreductase activity, acting on the CH-OH group of donors, NAD or NADP as acceptor"/>
    <property type="evidence" value="ECO:0007669"/>
    <property type="project" value="InterPro"/>
</dbReference>
<comment type="cofactor">
    <cofactor evidence="1">
        <name>Mn(2+)</name>
        <dbReference type="ChEBI" id="CHEBI:29035"/>
    </cofactor>
</comment>
<dbReference type="Pfam" id="PF03949">
    <property type="entry name" value="Malic_M"/>
    <property type="match status" value="1"/>
</dbReference>
<dbReference type="OrthoDB" id="45556at2157"/>
<dbReference type="GO" id="GO:0004470">
    <property type="term" value="F:malic enzyme activity"/>
    <property type="evidence" value="ECO:0007669"/>
    <property type="project" value="InterPro"/>
</dbReference>
<gene>
    <name evidence="9" type="primary">ytsJ</name>
    <name evidence="9" type="ORF">NARC_30148</name>
</gene>
<dbReference type="Proteomes" id="UP000315289">
    <property type="component" value="Unassembled WGS sequence"/>
</dbReference>
<evidence type="ECO:0000256" key="1">
    <source>
        <dbReference type="ARBA" id="ARBA00001936"/>
    </source>
</evidence>
<dbReference type="SMART" id="SM00919">
    <property type="entry name" value="Malic_M"/>
    <property type="match status" value="1"/>
</dbReference>
<keyword evidence="5 9" id="KW-0560">Oxidoreductase</keyword>
<dbReference type="InterPro" id="IPR015884">
    <property type="entry name" value="Malic_enzyme_CS"/>
</dbReference>
<feature type="compositionally biased region" description="Basic and acidic residues" evidence="6">
    <location>
        <begin position="233"/>
        <end position="246"/>
    </location>
</feature>
<dbReference type="InterPro" id="IPR036291">
    <property type="entry name" value="NAD(P)-bd_dom_sf"/>
</dbReference>
<dbReference type="PRINTS" id="PR00072">
    <property type="entry name" value="MALOXRDTASE"/>
</dbReference>
<dbReference type="Pfam" id="PF00390">
    <property type="entry name" value="malic"/>
    <property type="match status" value="1"/>
</dbReference>
<feature type="domain" description="Malic enzyme N-terminal" evidence="8">
    <location>
        <begin position="15"/>
        <end position="157"/>
    </location>
</feature>
<comment type="caution">
    <text evidence="9">The sequence shown here is derived from an EMBL/GenBank/DDBJ whole genome shotgun (WGS) entry which is preliminary data.</text>
</comment>
<dbReference type="SUPFAM" id="SSF51735">
    <property type="entry name" value="NAD(P)-binding Rossmann-fold domains"/>
    <property type="match status" value="1"/>
</dbReference>
<dbReference type="InterPro" id="IPR046346">
    <property type="entry name" value="Aminoacid_DH-like_N_sf"/>
</dbReference>
<dbReference type="Gene3D" id="3.40.50.720">
    <property type="entry name" value="NAD(P)-binding Rossmann-like Domain"/>
    <property type="match status" value="1"/>
</dbReference>
<dbReference type="RefSeq" id="WP_144728896.1">
    <property type="nucleotide sequence ID" value="NZ_ML675579.1"/>
</dbReference>
<dbReference type="CDD" id="cd05311">
    <property type="entry name" value="NAD_bind_2_malic_enz"/>
    <property type="match status" value="1"/>
</dbReference>
<dbReference type="InterPro" id="IPR012301">
    <property type="entry name" value="Malic_N_dom"/>
</dbReference>
<evidence type="ECO:0000313" key="10">
    <source>
        <dbReference type="Proteomes" id="UP000315289"/>
    </source>
</evidence>
<dbReference type="PANTHER" id="PTHR43237:SF4">
    <property type="entry name" value="NADP-DEPENDENT MALIC ENZYME"/>
    <property type="match status" value="1"/>
</dbReference>